<organism evidence="3 4">
    <name type="scientific">Tachysurus vachellii</name>
    <name type="common">Darkbarbel catfish</name>
    <name type="synonym">Pelteobagrus vachellii</name>
    <dbReference type="NCBI Taxonomy" id="175792"/>
    <lineage>
        <taxon>Eukaryota</taxon>
        <taxon>Metazoa</taxon>
        <taxon>Chordata</taxon>
        <taxon>Craniata</taxon>
        <taxon>Vertebrata</taxon>
        <taxon>Euteleostomi</taxon>
        <taxon>Actinopterygii</taxon>
        <taxon>Neopterygii</taxon>
        <taxon>Teleostei</taxon>
        <taxon>Ostariophysi</taxon>
        <taxon>Siluriformes</taxon>
        <taxon>Bagridae</taxon>
        <taxon>Tachysurus</taxon>
    </lineage>
</organism>
<dbReference type="GO" id="GO:0007165">
    <property type="term" value="P:signal transduction"/>
    <property type="evidence" value="ECO:0007669"/>
    <property type="project" value="InterPro"/>
</dbReference>
<feature type="region of interest" description="Disordered" evidence="1">
    <location>
        <begin position="21"/>
        <end position="43"/>
    </location>
</feature>
<evidence type="ECO:0000256" key="1">
    <source>
        <dbReference type="SAM" id="MobiDB-lite"/>
    </source>
</evidence>
<dbReference type="Pfam" id="PF00620">
    <property type="entry name" value="RhoGAP"/>
    <property type="match status" value="1"/>
</dbReference>
<dbReference type="PROSITE" id="PS50238">
    <property type="entry name" value="RHOGAP"/>
    <property type="match status" value="1"/>
</dbReference>
<reference evidence="3" key="1">
    <citation type="submission" date="2023-08" db="EMBL/GenBank/DDBJ databases">
        <title>Pelteobagrus vachellii genome.</title>
        <authorList>
            <person name="Liu H."/>
        </authorList>
    </citation>
    <scope>NUCLEOTIDE SEQUENCE</scope>
    <source>
        <strain evidence="3">PRFRI_2022a</strain>
        <tissue evidence="3">Muscle</tissue>
    </source>
</reference>
<evidence type="ECO:0000259" key="2">
    <source>
        <dbReference type="PROSITE" id="PS50238"/>
    </source>
</evidence>
<name>A0AA88MRS8_TACVA</name>
<sequence length="723" mass="81427">MGANGSISLCRDPASVKVLKRQTRVEPEQQTQDTQDVLGGSPRRLRDSEQIQHGVPLVLKSMVEALEKSGMKQIGIFRVCGSAPRCRTLRVCLDNGECVHLESEDVPSVAALLKQYLRELPNGLVPHTHCKRMQQALIESKGETELIAALKETLHCLPDENYNILSYLLHFLSRVAAHSQWNLMTSENLAKVFGPCLFRVPEGPRMMEEQSVCNTLTLHLLEKHTQLIPHTHTSYTTHSKTSHKPSLLIDTSQLEQKPNSSEQVCDVTVSVAKEISALPPAAVDTHSLSRSDRIISKLDRKDMDERRGSAERGTGAETTENAGHTNSHPEHESCLLKQDQSCLPEQSLAPQCPTPDSNTRSDTSDETHHRNRHQTNEIKHTHSQKGTPPKTSYTHILCGETQTETQSLHSEPGNTYTVAGISHSTHSQSPDTHSARLKVKDVNSASIHYLSASSSSSVYKPILSQAQGVSASCAISSQSSVIVSKEDGTNSSHEMSTSRLRQRTKKVKRAVRSFDESSQNIHNYNKTLTQRLKEKRLELNLPEHIQDMSHTQLAVEKLTLQKCLLYYESLHGRPSTKEERSVMKSLYDRYHLVKQAIYSANIHTSANMGPDMCVHVNPVPRKEDTNNFNAQMVTEATDSTNDTHLVNRMELLRQLKQTRMEKRQLRTILKEENILRKNGRREDHLTVTEEYKRYCVLKDRLRLLKGMLGKTHKLNAARDRMLV</sequence>
<dbReference type="InterPro" id="IPR039102">
    <property type="entry name" value="FAM13"/>
</dbReference>
<feature type="region of interest" description="Disordered" evidence="1">
    <location>
        <begin position="294"/>
        <end position="392"/>
    </location>
</feature>
<dbReference type="AlphaFoldDB" id="A0AA88MRS8"/>
<feature type="compositionally biased region" description="Basic and acidic residues" evidence="1">
    <location>
        <begin position="362"/>
        <end position="380"/>
    </location>
</feature>
<dbReference type="InterPro" id="IPR000198">
    <property type="entry name" value="RhoGAP_dom"/>
</dbReference>
<protein>
    <recommendedName>
        <fullName evidence="2">Rho-GAP domain-containing protein</fullName>
    </recommendedName>
</protein>
<dbReference type="SMART" id="SM00324">
    <property type="entry name" value="RhoGAP"/>
    <property type="match status" value="1"/>
</dbReference>
<dbReference type="Gene3D" id="1.10.555.10">
    <property type="entry name" value="Rho GTPase activation protein"/>
    <property type="match status" value="1"/>
</dbReference>
<gene>
    <name evidence="3" type="ORF">Q7C36_011985</name>
</gene>
<accession>A0AA88MRS8</accession>
<evidence type="ECO:0000313" key="4">
    <source>
        <dbReference type="Proteomes" id="UP001187315"/>
    </source>
</evidence>
<dbReference type="SUPFAM" id="SSF48350">
    <property type="entry name" value="GTPase activation domain, GAP"/>
    <property type="match status" value="1"/>
</dbReference>
<feature type="compositionally biased region" description="Basic and acidic residues" evidence="1">
    <location>
        <begin position="294"/>
        <end position="310"/>
    </location>
</feature>
<dbReference type="InterPro" id="IPR008936">
    <property type="entry name" value="Rho_GTPase_activation_prot"/>
</dbReference>
<dbReference type="Proteomes" id="UP001187315">
    <property type="component" value="Unassembled WGS sequence"/>
</dbReference>
<dbReference type="PANTHER" id="PTHR15904">
    <property type="entry name" value="FAM13"/>
    <property type="match status" value="1"/>
</dbReference>
<feature type="compositionally biased region" description="Polar residues" evidence="1">
    <location>
        <begin position="316"/>
        <end position="326"/>
    </location>
</feature>
<proteinExistence type="predicted"/>
<keyword evidence="4" id="KW-1185">Reference proteome</keyword>
<evidence type="ECO:0000313" key="3">
    <source>
        <dbReference type="EMBL" id="KAK2843770.1"/>
    </source>
</evidence>
<comment type="caution">
    <text evidence="3">The sequence shown here is derived from an EMBL/GenBank/DDBJ whole genome shotgun (WGS) entry which is preliminary data.</text>
</comment>
<feature type="domain" description="Rho-GAP" evidence="2">
    <location>
        <begin position="43"/>
        <end position="228"/>
    </location>
</feature>
<dbReference type="EMBL" id="JAVHJS010000011">
    <property type="protein sequence ID" value="KAK2843770.1"/>
    <property type="molecule type" value="Genomic_DNA"/>
</dbReference>
<dbReference type="PANTHER" id="PTHR15904:SF19">
    <property type="entry name" value="PROTEIN FAM13C"/>
    <property type="match status" value="1"/>
</dbReference>